<evidence type="ECO:0000256" key="1">
    <source>
        <dbReference type="SAM" id="MobiDB-lite"/>
    </source>
</evidence>
<sequence>MNDQRSIGFSGCHSFATDGNSVKRLRGGRITMANSQAKGHGGFFTEAAEFVKAMPNGDNVQDPTSPAGQDNFYQNCDHFAVRGLEVAEADYELELPENNVNPEVIQMILSHLEKQKSAQKDPEPQRSQPEAQIVKFGSASA</sequence>
<keyword evidence="3" id="KW-1185">Reference proteome</keyword>
<dbReference type="AlphaFoldDB" id="A0A8H5GI84"/>
<gene>
    <name evidence="2" type="ORF">D9758_010859</name>
</gene>
<feature type="region of interest" description="Disordered" evidence="1">
    <location>
        <begin position="113"/>
        <end position="141"/>
    </location>
</feature>
<evidence type="ECO:0000313" key="3">
    <source>
        <dbReference type="Proteomes" id="UP000559256"/>
    </source>
</evidence>
<evidence type="ECO:0000313" key="2">
    <source>
        <dbReference type="EMBL" id="KAF5365427.1"/>
    </source>
</evidence>
<name>A0A8H5GI84_9AGAR</name>
<organism evidence="2 3">
    <name type="scientific">Tetrapyrgos nigripes</name>
    <dbReference type="NCBI Taxonomy" id="182062"/>
    <lineage>
        <taxon>Eukaryota</taxon>
        <taxon>Fungi</taxon>
        <taxon>Dikarya</taxon>
        <taxon>Basidiomycota</taxon>
        <taxon>Agaricomycotina</taxon>
        <taxon>Agaricomycetes</taxon>
        <taxon>Agaricomycetidae</taxon>
        <taxon>Agaricales</taxon>
        <taxon>Marasmiineae</taxon>
        <taxon>Marasmiaceae</taxon>
        <taxon>Tetrapyrgos</taxon>
    </lineage>
</organism>
<dbReference type="EMBL" id="JAACJM010000027">
    <property type="protein sequence ID" value="KAF5365427.1"/>
    <property type="molecule type" value="Genomic_DNA"/>
</dbReference>
<protein>
    <submittedName>
        <fullName evidence="2">Uncharacterized protein</fullName>
    </submittedName>
</protein>
<accession>A0A8H5GI84</accession>
<proteinExistence type="predicted"/>
<reference evidence="2 3" key="1">
    <citation type="journal article" date="2020" name="ISME J.">
        <title>Uncovering the hidden diversity of litter-decomposition mechanisms in mushroom-forming fungi.</title>
        <authorList>
            <person name="Floudas D."/>
            <person name="Bentzer J."/>
            <person name="Ahren D."/>
            <person name="Johansson T."/>
            <person name="Persson P."/>
            <person name="Tunlid A."/>
        </authorList>
    </citation>
    <scope>NUCLEOTIDE SEQUENCE [LARGE SCALE GENOMIC DNA]</scope>
    <source>
        <strain evidence="2 3">CBS 291.85</strain>
    </source>
</reference>
<dbReference type="Proteomes" id="UP000559256">
    <property type="component" value="Unassembled WGS sequence"/>
</dbReference>
<feature type="compositionally biased region" description="Basic and acidic residues" evidence="1">
    <location>
        <begin position="113"/>
        <end position="124"/>
    </location>
</feature>
<comment type="caution">
    <text evidence="2">The sequence shown here is derived from an EMBL/GenBank/DDBJ whole genome shotgun (WGS) entry which is preliminary data.</text>
</comment>